<dbReference type="STRING" id="1125725.HMPREF1325_2508"/>
<evidence type="ECO:0000313" key="13">
    <source>
        <dbReference type="EMBL" id="ERK04119.1"/>
    </source>
</evidence>
<evidence type="ECO:0000256" key="1">
    <source>
        <dbReference type="ARBA" id="ARBA00004141"/>
    </source>
</evidence>
<dbReference type="AlphaFoldDB" id="U2MY40"/>
<evidence type="ECO:0000313" key="15">
    <source>
        <dbReference type="Proteomes" id="UP000016646"/>
    </source>
</evidence>
<dbReference type="GO" id="GO:0005886">
    <property type="term" value="C:plasma membrane"/>
    <property type="evidence" value="ECO:0007669"/>
    <property type="project" value="TreeGrafter"/>
</dbReference>
<evidence type="ECO:0000256" key="2">
    <source>
        <dbReference type="ARBA" id="ARBA00022692"/>
    </source>
</evidence>
<dbReference type="InterPro" id="IPR002550">
    <property type="entry name" value="CNNM"/>
</dbReference>
<dbReference type="Proteomes" id="UP000016412">
    <property type="component" value="Unassembled WGS sequence"/>
</dbReference>
<dbReference type="PATRIC" id="fig|1125725.3.peg.1680"/>
<dbReference type="GO" id="GO:0050660">
    <property type="term" value="F:flavin adenine dinucleotide binding"/>
    <property type="evidence" value="ECO:0007669"/>
    <property type="project" value="InterPro"/>
</dbReference>
<accession>U2MY40</accession>
<keyword evidence="4 8" id="KW-1133">Transmembrane helix</keyword>
<dbReference type="RefSeq" id="WP_021330720.1">
    <property type="nucleotide sequence ID" value="NZ_AUZJ01000043.1"/>
</dbReference>
<evidence type="ECO:0000259" key="11">
    <source>
        <dbReference type="PROSITE" id="PS51846"/>
    </source>
</evidence>
<dbReference type="CDD" id="cd04590">
    <property type="entry name" value="CBS_pair_CorC_HlyC_assoc"/>
    <property type="match status" value="1"/>
</dbReference>
<evidence type="ECO:0000256" key="4">
    <source>
        <dbReference type="ARBA" id="ARBA00022989"/>
    </source>
</evidence>
<dbReference type="InterPro" id="IPR044751">
    <property type="entry name" value="Ion_transp-like_CBS"/>
</dbReference>
<keyword evidence="15" id="KW-1185">Reference proteome</keyword>
<dbReference type="Gene3D" id="3.30.465.10">
    <property type="match status" value="1"/>
</dbReference>
<dbReference type="eggNOG" id="COG1253">
    <property type="taxonomic scope" value="Bacteria"/>
</dbReference>
<evidence type="ECO:0000259" key="10">
    <source>
        <dbReference type="PROSITE" id="PS51371"/>
    </source>
</evidence>
<feature type="domain" description="CBS" evidence="10">
    <location>
        <begin position="269"/>
        <end position="329"/>
    </location>
</feature>
<sequence>MNTVVILIILIVLVALIGFFAASETAYLSLSKIKLRELVQSKKRCAKTALALRNDMDRLLTLVLVGINFFNTFAASLATALAVSIVGSSGVGIATLVITSLVTIFGEIIPKTAAVLHPDATALRFAPLLRALEKIFFPIVWFFSRISRGTSFIVGKFWKDDEEDVTEEDIKMMIAVAAREGTLEEGESKMLAKIFQFSDLRVHDIMKHRSLVNAVSADSDYAHISDIFLTTGCSRIPVFEHTPDAIVGVLGYKSVLFSSEKETKRSDFIRRKMSRALFVPETFTALEMLEDFKKAHTDFAVVLDEQGCTAGIVTTDDVMRVVFGRMTDENPTSDIAPESRITLVGKSEYIVPGDMKLDDVNAILKLNLESEDFNTLGGWLLEKFGYLPSASEAYIDGTTAYIVEDQARRRILSVRIKKGAGRIQKANR</sequence>
<evidence type="ECO:0000256" key="3">
    <source>
        <dbReference type="ARBA" id="ARBA00022737"/>
    </source>
</evidence>
<dbReference type="InterPro" id="IPR046342">
    <property type="entry name" value="CBS_dom_sf"/>
</dbReference>
<dbReference type="InterPro" id="IPR016169">
    <property type="entry name" value="FAD-bd_PCMH_sub2"/>
</dbReference>
<comment type="caution">
    <text evidence="12">The sequence shown here is derived from an EMBL/GenBank/DDBJ whole genome shotgun (WGS) entry which is preliminary data.</text>
</comment>
<dbReference type="Pfam" id="PF00571">
    <property type="entry name" value="CBS"/>
    <property type="match status" value="1"/>
</dbReference>
<dbReference type="Pfam" id="PF01595">
    <property type="entry name" value="CNNM"/>
    <property type="match status" value="1"/>
</dbReference>
<dbReference type="SUPFAM" id="SSF54631">
    <property type="entry name" value="CBS-domain pair"/>
    <property type="match status" value="1"/>
</dbReference>
<dbReference type="Gene3D" id="3.10.580.10">
    <property type="entry name" value="CBS-domain"/>
    <property type="match status" value="1"/>
</dbReference>
<dbReference type="SMART" id="SM01091">
    <property type="entry name" value="CorC_HlyC"/>
    <property type="match status" value="1"/>
</dbReference>
<dbReference type="InterPro" id="IPR036318">
    <property type="entry name" value="FAD-bd_PCMH-like_sf"/>
</dbReference>
<reference evidence="14 15" key="1">
    <citation type="submission" date="2013-08" db="EMBL/GenBank/DDBJ databases">
        <authorList>
            <person name="Durkin A.S."/>
            <person name="Haft D.R."/>
            <person name="McCorrison J."/>
            <person name="Torralba M."/>
            <person name="Gillis M."/>
            <person name="Haft D.H."/>
            <person name="Methe B."/>
            <person name="Sutton G."/>
            <person name="Nelson K.E."/>
        </authorList>
    </citation>
    <scope>NUCLEOTIDE SEQUENCE [LARGE SCALE GENOMIC DNA]</scope>
    <source>
        <strain evidence="13 15">ATCC 35536</strain>
        <strain evidence="12 14">VPI DR56BR1116</strain>
    </source>
</reference>
<evidence type="ECO:0000313" key="12">
    <source>
        <dbReference type="EMBL" id="ERF60321.1"/>
    </source>
</evidence>
<proteinExistence type="predicted"/>
<dbReference type="PROSITE" id="PS51846">
    <property type="entry name" value="CNNM"/>
    <property type="match status" value="1"/>
</dbReference>
<comment type="subcellular location">
    <subcellularLocation>
        <location evidence="1">Membrane</location>
        <topology evidence="1">Multi-pass membrane protein</topology>
    </subcellularLocation>
</comment>
<keyword evidence="3" id="KW-0677">Repeat</keyword>
<evidence type="ECO:0000256" key="5">
    <source>
        <dbReference type="ARBA" id="ARBA00023122"/>
    </source>
</evidence>
<dbReference type="PANTHER" id="PTHR22777:SF17">
    <property type="entry name" value="UPF0053 PROTEIN SLL0260"/>
    <property type="match status" value="1"/>
</dbReference>
<evidence type="ECO:0000256" key="8">
    <source>
        <dbReference type="PROSITE-ProRule" id="PRU01193"/>
    </source>
</evidence>
<dbReference type="SUPFAM" id="SSF56176">
    <property type="entry name" value="FAD-binding/transporter-associated domain-like"/>
    <property type="match status" value="1"/>
</dbReference>
<feature type="transmembrane region" description="Helical" evidence="9">
    <location>
        <begin position="59"/>
        <end position="85"/>
    </location>
</feature>
<protein>
    <submittedName>
        <fullName evidence="12">Membrane protein, PF01595 family</fullName>
    </submittedName>
</protein>
<feature type="transmembrane region" description="Helical" evidence="9">
    <location>
        <begin position="91"/>
        <end position="110"/>
    </location>
</feature>
<evidence type="ECO:0000256" key="7">
    <source>
        <dbReference type="PROSITE-ProRule" id="PRU00703"/>
    </source>
</evidence>
<dbReference type="InterPro" id="IPR005170">
    <property type="entry name" value="Transptr-assoc_dom"/>
</dbReference>
<evidence type="ECO:0000256" key="9">
    <source>
        <dbReference type="SAM" id="Phobius"/>
    </source>
</evidence>
<keyword evidence="2 8" id="KW-0812">Transmembrane</keyword>
<dbReference type="InterPro" id="IPR000644">
    <property type="entry name" value="CBS_dom"/>
</dbReference>
<keyword evidence="6 8" id="KW-0472">Membrane</keyword>
<evidence type="ECO:0000256" key="6">
    <source>
        <dbReference type="ARBA" id="ARBA00023136"/>
    </source>
</evidence>
<gene>
    <name evidence="13" type="ORF">HMPREF0860_1514</name>
    <name evidence="12" type="ORF">HMPREF1325_2508</name>
</gene>
<organism evidence="12 14">
    <name type="scientific">Treponema socranskii subsp. socranskii VPI DR56BR1116 = ATCC 35536</name>
    <dbReference type="NCBI Taxonomy" id="1125725"/>
    <lineage>
        <taxon>Bacteria</taxon>
        <taxon>Pseudomonadati</taxon>
        <taxon>Spirochaetota</taxon>
        <taxon>Spirochaetia</taxon>
        <taxon>Spirochaetales</taxon>
        <taxon>Treponemataceae</taxon>
        <taxon>Treponema</taxon>
    </lineage>
</organism>
<dbReference type="PANTHER" id="PTHR22777">
    <property type="entry name" value="HEMOLYSIN-RELATED"/>
    <property type="match status" value="1"/>
</dbReference>
<dbReference type="Pfam" id="PF03471">
    <property type="entry name" value="CorC_HlyC"/>
    <property type="match status" value="1"/>
</dbReference>
<dbReference type="Proteomes" id="UP000016646">
    <property type="component" value="Unassembled WGS sequence"/>
</dbReference>
<keyword evidence="5 7" id="KW-0129">CBS domain</keyword>
<evidence type="ECO:0000313" key="14">
    <source>
        <dbReference type="Proteomes" id="UP000016412"/>
    </source>
</evidence>
<dbReference type="EMBL" id="AUZJ01000043">
    <property type="protein sequence ID" value="ERF60321.1"/>
    <property type="molecule type" value="Genomic_DNA"/>
</dbReference>
<dbReference type="EMBL" id="AVQI01000028">
    <property type="protein sequence ID" value="ERK04119.1"/>
    <property type="molecule type" value="Genomic_DNA"/>
</dbReference>
<feature type="domain" description="CNNM transmembrane" evidence="11">
    <location>
        <begin position="1"/>
        <end position="187"/>
    </location>
</feature>
<dbReference type="PROSITE" id="PS51371">
    <property type="entry name" value="CBS"/>
    <property type="match status" value="1"/>
</dbReference>
<name>U2MY40_TRESO</name>
<feature type="transmembrane region" description="Helical" evidence="9">
    <location>
        <begin position="6"/>
        <end position="30"/>
    </location>
</feature>